<name>A0A7Y9Z8R4_9MICO</name>
<proteinExistence type="predicted"/>
<dbReference type="EMBL" id="JACBZO010000001">
    <property type="protein sequence ID" value="NYI40902.1"/>
    <property type="molecule type" value="Genomic_DNA"/>
</dbReference>
<feature type="compositionally biased region" description="Gly residues" evidence="1">
    <location>
        <begin position="67"/>
        <end position="76"/>
    </location>
</feature>
<protein>
    <submittedName>
        <fullName evidence="2">Transposase InsO family protein</fullName>
    </submittedName>
</protein>
<dbReference type="Proteomes" id="UP000547973">
    <property type="component" value="Unassembled WGS sequence"/>
</dbReference>
<organism evidence="2 3">
    <name type="scientific">Demequina lutea</name>
    <dbReference type="NCBI Taxonomy" id="431489"/>
    <lineage>
        <taxon>Bacteria</taxon>
        <taxon>Bacillati</taxon>
        <taxon>Actinomycetota</taxon>
        <taxon>Actinomycetes</taxon>
        <taxon>Micrococcales</taxon>
        <taxon>Demequinaceae</taxon>
        <taxon>Demequina</taxon>
    </lineage>
</organism>
<gene>
    <name evidence="2" type="ORF">BKA03_001021</name>
</gene>
<reference evidence="2 3" key="1">
    <citation type="submission" date="2020-07" db="EMBL/GenBank/DDBJ databases">
        <title>Sequencing the genomes of 1000 actinobacteria strains.</title>
        <authorList>
            <person name="Klenk H.-P."/>
        </authorList>
    </citation>
    <scope>NUCLEOTIDE SEQUENCE [LARGE SCALE GENOMIC DNA]</scope>
    <source>
        <strain evidence="2 3">DSM 19970</strain>
    </source>
</reference>
<evidence type="ECO:0000313" key="2">
    <source>
        <dbReference type="EMBL" id="NYI40902.1"/>
    </source>
</evidence>
<evidence type="ECO:0000313" key="3">
    <source>
        <dbReference type="Proteomes" id="UP000547973"/>
    </source>
</evidence>
<comment type="caution">
    <text evidence="2">The sequence shown here is derived from an EMBL/GenBank/DDBJ whole genome shotgun (WGS) entry which is preliminary data.</text>
</comment>
<dbReference type="AlphaFoldDB" id="A0A7Y9Z8R4"/>
<accession>A0A7Y9Z8R4</accession>
<keyword evidence="3" id="KW-1185">Reference proteome</keyword>
<feature type="region of interest" description="Disordered" evidence="1">
    <location>
        <begin position="49"/>
        <end position="76"/>
    </location>
</feature>
<evidence type="ECO:0000256" key="1">
    <source>
        <dbReference type="SAM" id="MobiDB-lite"/>
    </source>
</evidence>
<sequence>MQIDLLDRRAWATRVELANAIFEWIEAFYHPRRRHFAISAMARARSSPAMRPVHRAERVNGPATTGGEEGWGTGVR</sequence>